<dbReference type="Gramene" id="PHT91644">
    <property type="protein sequence ID" value="PHT91644"/>
    <property type="gene ID" value="T459_06757"/>
</dbReference>
<dbReference type="InterPro" id="IPR039867">
    <property type="entry name" value="Furry/Tao3/Mor2"/>
</dbReference>
<evidence type="ECO:0000313" key="2">
    <source>
        <dbReference type="EMBL" id="PHT91644.1"/>
    </source>
</evidence>
<gene>
    <name evidence="2" type="ORF">T459_06757</name>
</gene>
<accession>A0A2G3ABP0</accession>
<dbReference type="Pfam" id="PF14228">
    <property type="entry name" value="MOR2-PAG1_mid"/>
    <property type="match status" value="3"/>
</dbReference>
<reference evidence="2 3" key="2">
    <citation type="journal article" date="2017" name="Genome Biol.">
        <title>New reference genome sequences of hot pepper reveal the massive evolution of plant disease-resistance genes by retroduplication.</title>
        <authorList>
            <person name="Kim S."/>
            <person name="Park J."/>
            <person name="Yeom S.I."/>
            <person name="Kim Y.M."/>
            <person name="Seo E."/>
            <person name="Kim K.T."/>
            <person name="Kim M.S."/>
            <person name="Lee J.M."/>
            <person name="Cheong K."/>
            <person name="Shin H.S."/>
            <person name="Kim S.B."/>
            <person name="Han K."/>
            <person name="Lee J."/>
            <person name="Park M."/>
            <person name="Lee H.A."/>
            <person name="Lee H.Y."/>
            <person name="Lee Y."/>
            <person name="Oh S."/>
            <person name="Lee J.H."/>
            <person name="Choi E."/>
            <person name="Choi E."/>
            <person name="Lee S.E."/>
            <person name="Jeon J."/>
            <person name="Kim H."/>
            <person name="Choi G."/>
            <person name="Song H."/>
            <person name="Lee J."/>
            <person name="Lee S.C."/>
            <person name="Kwon J.K."/>
            <person name="Lee H.Y."/>
            <person name="Koo N."/>
            <person name="Hong Y."/>
            <person name="Kim R.W."/>
            <person name="Kang W.H."/>
            <person name="Huh J.H."/>
            <person name="Kang B.C."/>
            <person name="Yang T.J."/>
            <person name="Lee Y.H."/>
            <person name="Bennetzen J.L."/>
            <person name="Choi D."/>
        </authorList>
    </citation>
    <scope>NUCLEOTIDE SEQUENCE [LARGE SCALE GENOMIC DNA]</scope>
    <source>
        <strain evidence="3">cv. CM334</strain>
    </source>
</reference>
<dbReference type="Proteomes" id="UP000222542">
    <property type="component" value="Unassembled WGS sequence"/>
</dbReference>
<sequence>MKQHGPSESKVIRLRALLAIVMSPTGQHFGLEILHVCGVGHFIPKVKAAIDSILRSFHRTYSQALLNSSRTAMENGGIQEILFHHSQETELRASERDAVGLIFLSSVDSQIRHIAVELVRCVRALGNYTRELLLHEQSDHNLKDEAETIFIIDVLEEHGAVELCPSSVQEAKLEVIQWLAHIKPAELGGKFEVSYNVDATCRLEVIQWLAHIKPAELGGKDNKKLEQWLMYVACSCPSDIREGGDSEAIKELFHLIFPSLHAATMALGHSHLEICEVMFSELASVIDEVSLEAEGKPKWKIRSVEHFLACVSPLGKEWFPKHSALAFEHLLCLLEIILLMLKALLQHTQMDAAQSPHVCNCISVGREHFVLGGTSVLLEALLQSCSLPGSHPHELGQFENGFAAAEEKILAPQTSFKARSGSLQFAMLGLGAGSTSVAQPNASE</sequence>
<feature type="domain" description="Cell morphogenesis central region" evidence="1">
    <location>
        <begin position="90"/>
        <end position="159"/>
    </location>
</feature>
<organism evidence="2 3">
    <name type="scientific">Capsicum annuum</name>
    <name type="common">Capsicum pepper</name>
    <dbReference type="NCBI Taxonomy" id="4072"/>
    <lineage>
        <taxon>Eukaryota</taxon>
        <taxon>Viridiplantae</taxon>
        <taxon>Streptophyta</taxon>
        <taxon>Embryophyta</taxon>
        <taxon>Tracheophyta</taxon>
        <taxon>Spermatophyta</taxon>
        <taxon>Magnoliopsida</taxon>
        <taxon>eudicotyledons</taxon>
        <taxon>Gunneridae</taxon>
        <taxon>Pentapetalae</taxon>
        <taxon>asterids</taxon>
        <taxon>lamiids</taxon>
        <taxon>Solanales</taxon>
        <taxon>Solanaceae</taxon>
        <taxon>Solanoideae</taxon>
        <taxon>Capsiceae</taxon>
        <taxon>Capsicum</taxon>
    </lineage>
</organism>
<dbReference type="GO" id="GO:0000902">
    <property type="term" value="P:cell morphogenesis"/>
    <property type="evidence" value="ECO:0007669"/>
    <property type="project" value="InterPro"/>
</dbReference>
<protein>
    <recommendedName>
        <fullName evidence="1">Cell morphogenesis central region domain-containing protein</fullName>
    </recommendedName>
</protein>
<proteinExistence type="predicted"/>
<dbReference type="EMBL" id="AYRZ02000002">
    <property type="protein sequence ID" value="PHT91644.1"/>
    <property type="molecule type" value="Genomic_DNA"/>
</dbReference>
<dbReference type="PANTHER" id="PTHR12295">
    <property type="entry name" value="FURRY-RELATED"/>
    <property type="match status" value="1"/>
</dbReference>
<dbReference type="AlphaFoldDB" id="A0A2G3ABP0"/>
<reference evidence="2 3" key="1">
    <citation type="journal article" date="2014" name="Nat. Genet.">
        <title>Genome sequence of the hot pepper provides insights into the evolution of pungency in Capsicum species.</title>
        <authorList>
            <person name="Kim S."/>
            <person name="Park M."/>
            <person name="Yeom S.I."/>
            <person name="Kim Y.M."/>
            <person name="Lee J.M."/>
            <person name="Lee H.A."/>
            <person name="Seo E."/>
            <person name="Choi J."/>
            <person name="Cheong K."/>
            <person name="Kim K.T."/>
            <person name="Jung K."/>
            <person name="Lee G.W."/>
            <person name="Oh S.K."/>
            <person name="Bae C."/>
            <person name="Kim S.B."/>
            <person name="Lee H.Y."/>
            <person name="Kim S.Y."/>
            <person name="Kim M.S."/>
            <person name="Kang B.C."/>
            <person name="Jo Y.D."/>
            <person name="Yang H.B."/>
            <person name="Jeong H.J."/>
            <person name="Kang W.H."/>
            <person name="Kwon J.K."/>
            <person name="Shin C."/>
            <person name="Lim J.Y."/>
            <person name="Park J.H."/>
            <person name="Huh J.H."/>
            <person name="Kim J.S."/>
            <person name="Kim B.D."/>
            <person name="Cohen O."/>
            <person name="Paran I."/>
            <person name="Suh M.C."/>
            <person name="Lee S.B."/>
            <person name="Kim Y.K."/>
            <person name="Shin Y."/>
            <person name="Noh S.J."/>
            <person name="Park J."/>
            <person name="Seo Y.S."/>
            <person name="Kwon S.Y."/>
            <person name="Kim H.A."/>
            <person name="Park J.M."/>
            <person name="Kim H.J."/>
            <person name="Choi S.B."/>
            <person name="Bosland P.W."/>
            <person name="Reeves G."/>
            <person name="Jo S.H."/>
            <person name="Lee B.W."/>
            <person name="Cho H.T."/>
            <person name="Choi H.S."/>
            <person name="Lee M.S."/>
            <person name="Yu Y."/>
            <person name="Do Choi Y."/>
            <person name="Park B.S."/>
            <person name="van Deynze A."/>
            <person name="Ashrafi H."/>
            <person name="Hill T."/>
            <person name="Kim W.T."/>
            <person name="Pai H.S."/>
            <person name="Ahn H.K."/>
            <person name="Yeam I."/>
            <person name="Giovannoni J.J."/>
            <person name="Rose J.K."/>
            <person name="Sorensen I."/>
            <person name="Lee S.J."/>
            <person name="Kim R.W."/>
            <person name="Choi I.Y."/>
            <person name="Choi B.S."/>
            <person name="Lim J.S."/>
            <person name="Lee Y.H."/>
            <person name="Choi D."/>
        </authorList>
    </citation>
    <scope>NUCLEOTIDE SEQUENCE [LARGE SCALE GENOMIC DNA]</scope>
    <source>
        <strain evidence="3">cv. CM334</strain>
    </source>
</reference>
<keyword evidence="3" id="KW-1185">Reference proteome</keyword>
<dbReference type="PANTHER" id="PTHR12295:SF30">
    <property type="entry name" value="PROTEIN FURRY"/>
    <property type="match status" value="1"/>
</dbReference>
<dbReference type="STRING" id="4072.A0A2G3ABP0"/>
<comment type="caution">
    <text evidence="2">The sequence shown here is derived from an EMBL/GenBank/DDBJ whole genome shotgun (WGS) entry which is preliminary data.</text>
</comment>
<evidence type="ECO:0000259" key="1">
    <source>
        <dbReference type="Pfam" id="PF14228"/>
    </source>
</evidence>
<dbReference type="InterPro" id="IPR029473">
    <property type="entry name" value="MOR2-PAG1_mid"/>
</dbReference>
<name>A0A2G3ABP0_CAPAN</name>
<feature type="domain" description="Cell morphogenesis central region" evidence="1">
    <location>
        <begin position="160"/>
        <end position="198"/>
    </location>
</feature>
<evidence type="ECO:0000313" key="3">
    <source>
        <dbReference type="Proteomes" id="UP000222542"/>
    </source>
</evidence>
<feature type="domain" description="Cell morphogenesis central region" evidence="1">
    <location>
        <begin position="201"/>
        <end position="302"/>
    </location>
</feature>